<accession>A0A939FX55</accession>
<dbReference type="GO" id="GO:0016829">
    <property type="term" value="F:lyase activity"/>
    <property type="evidence" value="ECO:0007669"/>
    <property type="project" value="UniProtKB-KW"/>
</dbReference>
<dbReference type="Pfam" id="PF05845">
    <property type="entry name" value="PhnH"/>
    <property type="match status" value="1"/>
</dbReference>
<reference evidence="1" key="1">
    <citation type="submission" date="2021-03" db="EMBL/GenBank/DDBJ databases">
        <title>Whole genome sequence of Jiella sp. CQZ9-1.</title>
        <authorList>
            <person name="Tuo L."/>
        </authorList>
    </citation>
    <scope>NUCLEOTIDE SEQUENCE</scope>
    <source>
        <strain evidence="1">CQZ9-1</strain>
    </source>
</reference>
<evidence type="ECO:0000313" key="2">
    <source>
        <dbReference type="Proteomes" id="UP000664122"/>
    </source>
</evidence>
<gene>
    <name evidence="1" type="primary">phnH</name>
    <name evidence="1" type="ORF">J1C48_11150</name>
</gene>
<protein>
    <submittedName>
        <fullName evidence="1">Phosphonate C-P lyase system protein PhnH</fullName>
    </submittedName>
</protein>
<sequence>MVTQDAAVATARTVEGGFADPVFDAQAVFAKLLAAMARPGTVVDLGDRCRPPEPLRQAQGAVLAAMADAATPVHVEAASDDLAAWLAFQTGARLRPIEEAAFAVVSTLRPMLLEALPLGTLQYPDRAATVLVEVDDLTAGDGFVLTGPGVDGVQTIHILGLDSGFTELRQRNRALFPCGFDLILTSGTRLMALPRSTVVERS</sequence>
<dbReference type="AlphaFoldDB" id="A0A939FX55"/>
<dbReference type="PIRSF" id="PIRSF020680">
    <property type="entry name" value="PhnH"/>
    <property type="match status" value="1"/>
</dbReference>
<evidence type="ECO:0000313" key="1">
    <source>
        <dbReference type="EMBL" id="MBO0663135.1"/>
    </source>
</evidence>
<dbReference type="Proteomes" id="UP000664122">
    <property type="component" value="Unassembled WGS sequence"/>
</dbReference>
<name>A0A939FX55_9HYPH</name>
<dbReference type="InterPro" id="IPR008772">
    <property type="entry name" value="Phosphonate_metab_PhnH"/>
</dbReference>
<dbReference type="RefSeq" id="WP_207257916.1">
    <property type="nucleotide sequence ID" value="NZ_JAFMPP010000008.1"/>
</dbReference>
<dbReference type="GO" id="GO:0019634">
    <property type="term" value="P:organic phosphonate metabolic process"/>
    <property type="evidence" value="ECO:0007669"/>
    <property type="project" value="InterPro"/>
</dbReference>
<dbReference type="SUPFAM" id="SSF159709">
    <property type="entry name" value="PhnH-like"/>
    <property type="match status" value="1"/>
</dbReference>
<dbReference type="NCBIfam" id="TIGR03292">
    <property type="entry name" value="PhnH_redo"/>
    <property type="match status" value="1"/>
</dbReference>
<proteinExistence type="predicted"/>
<keyword evidence="1" id="KW-0456">Lyase</keyword>
<dbReference type="InterPro" id="IPR038058">
    <property type="entry name" value="PhnH-like_sp"/>
</dbReference>
<dbReference type="EMBL" id="JAFMPP010000008">
    <property type="protein sequence ID" value="MBO0663135.1"/>
    <property type="molecule type" value="Genomic_DNA"/>
</dbReference>
<comment type="caution">
    <text evidence="1">The sequence shown here is derived from an EMBL/GenBank/DDBJ whole genome shotgun (WGS) entry which is preliminary data.</text>
</comment>
<keyword evidence="2" id="KW-1185">Reference proteome</keyword>
<organism evidence="1 2">
    <name type="scientific">Jiella flava</name>
    <dbReference type="NCBI Taxonomy" id="2816857"/>
    <lineage>
        <taxon>Bacteria</taxon>
        <taxon>Pseudomonadati</taxon>
        <taxon>Pseudomonadota</taxon>
        <taxon>Alphaproteobacteria</taxon>
        <taxon>Hyphomicrobiales</taxon>
        <taxon>Aurantimonadaceae</taxon>
        <taxon>Jiella</taxon>
    </lineage>
</organism>
<dbReference type="Gene3D" id="3.40.50.11310">
    <property type="entry name" value="Bacterial phosphonate metabolism protein PhnH"/>
    <property type="match status" value="1"/>
</dbReference>